<name>A0A1L0B4D2_9ASCO</name>
<dbReference type="GO" id="GO:0006886">
    <property type="term" value="P:intracellular protein transport"/>
    <property type="evidence" value="ECO:0007669"/>
    <property type="project" value="TreeGrafter"/>
</dbReference>
<protein>
    <recommendedName>
        <fullName evidence="1">UBX domain-containing protein</fullName>
    </recommendedName>
</protein>
<dbReference type="GO" id="GO:0012506">
    <property type="term" value="C:vesicle membrane"/>
    <property type="evidence" value="ECO:0007669"/>
    <property type="project" value="TreeGrafter"/>
</dbReference>
<dbReference type="PANTHER" id="PTHR46467">
    <property type="entry name" value="TETHER CONTAINING UBX DOMAIN FOR GLUT4"/>
    <property type="match status" value="1"/>
</dbReference>
<dbReference type="SUPFAM" id="SSF54236">
    <property type="entry name" value="Ubiquitin-like"/>
    <property type="match status" value="1"/>
</dbReference>
<organism evidence="2 3">
    <name type="scientific">Hanseniaspora guilliermondii</name>
    <dbReference type="NCBI Taxonomy" id="56406"/>
    <lineage>
        <taxon>Eukaryota</taxon>
        <taxon>Fungi</taxon>
        <taxon>Dikarya</taxon>
        <taxon>Ascomycota</taxon>
        <taxon>Saccharomycotina</taxon>
        <taxon>Saccharomycetes</taxon>
        <taxon>Saccharomycodales</taxon>
        <taxon>Saccharomycodaceae</taxon>
        <taxon>Hanseniaspora</taxon>
    </lineage>
</organism>
<dbReference type="PANTHER" id="PTHR46467:SF1">
    <property type="entry name" value="TETHER CONTAINING UBX DOMAIN FOR GLUT4"/>
    <property type="match status" value="1"/>
</dbReference>
<dbReference type="VEuPathDB" id="FungiDB:HGUI_03434"/>
<gene>
    <name evidence="2" type="ORF">HGUI_03434</name>
</gene>
<evidence type="ECO:0000313" key="2">
    <source>
        <dbReference type="EMBL" id="SGZ41234.1"/>
    </source>
</evidence>
<feature type="domain" description="UBX" evidence="1">
    <location>
        <begin position="205"/>
        <end position="283"/>
    </location>
</feature>
<accession>A0A1L0B4D2</accession>
<dbReference type="OrthoDB" id="440781at2759"/>
<evidence type="ECO:0000313" key="3">
    <source>
        <dbReference type="Proteomes" id="UP000183365"/>
    </source>
</evidence>
<proteinExistence type="predicted"/>
<reference evidence="3" key="1">
    <citation type="submission" date="2016-11" db="EMBL/GenBank/DDBJ databases">
        <authorList>
            <person name="Guldener U."/>
        </authorList>
    </citation>
    <scope>NUCLEOTIDE SEQUENCE [LARGE SCALE GENOMIC DNA]</scope>
</reference>
<dbReference type="InterPro" id="IPR001012">
    <property type="entry name" value="UBX_dom"/>
</dbReference>
<dbReference type="GO" id="GO:0005737">
    <property type="term" value="C:cytoplasm"/>
    <property type="evidence" value="ECO:0007669"/>
    <property type="project" value="TreeGrafter"/>
</dbReference>
<evidence type="ECO:0000259" key="1">
    <source>
        <dbReference type="PROSITE" id="PS50033"/>
    </source>
</evidence>
<dbReference type="SMART" id="SM00166">
    <property type="entry name" value="UBX"/>
    <property type="match status" value="1"/>
</dbReference>
<dbReference type="GO" id="GO:0005634">
    <property type="term" value="C:nucleus"/>
    <property type="evidence" value="ECO:0007669"/>
    <property type="project" value="TreeGrafter"/>
</dbReference>
<dbReference type="Proteomes" id="UP000183365">
    <property type="component" value="Unassembled WGS sequence"/>
</dbReference>
<dbReference type="AlphaFoldDB" id="A0A1L0B4D2"/>
<dbReference type="InterPro" id="IPR029071">
    <property type="entry name" value="Ubiquitin-like_domsf"/>
</dbReference>
<sequence length="343" mass="39655">MPKLKLVNAKSNETAVVDVEDLRNPVFDIVRNYYQLLSVEPTYESDETVKTFLKDNVSLQIMTKKVSFKDILDKNMSFKDIGVENSMKIGIFVDDGAEQLQSKSRKSVGDKIKFSLAKVSNPLNHVEKKKESNTIDGSMLGIYDGESSKSFDRDAVAIAPSKKLAINEDDGYDAEVTLDDFKNYYEHIRRNSSNDFPDFSEKRKEEIPECHIRIKFPDRTILQAKFSNTETSELLYDFVTNSLEMPGSPFELYFAHPLKLVKRSDKLLLIRDLGFEKRTSLIFKTHERNVPYLKKSIQLRDIFEEERKQKAKVHDKDSLVSEIDLKKQKLEKKMAKFLKLSKK</sequence>
<keyword evidence="3" id="KW-1185">Reference proteome</keyword>
<dbReference type="PROSITE" id="PS50033">
    <property type="entry name" value="UBX"/>
    <property type="match status" value="1"/>
</dbReference>
<dbReference type="EMBL" id="FQNF01000087">
    <property type="protein sequence ID" value="SGZ41234.1"/>
    <property type="molecule type" value="Genomic_DNA"/>
</dbReference>
<dbReference type="Gene3D" id="3.10.20.90">
    <property type="entry name" value="Phosphatidylinositol 3-kinase Catalytic Subunit, Chain A, domain 1"/>
    <property type="match status" value="1"/>
</dbReference>
<dbReference type="Pfam" id="PF00789">
    <property type="entry name" value="UBX"/>
    <property type="match status" value="1"/>
</dbReference>